<protein>
    <recommendedName>
        <fullName evidence="2">Bleomycin resistance protein</fullName>
    </recommendedName>
</protein>
<dbReference type="InterPro" id="IPR029068">
    <property type="entry name" value="Glyas_Bleomycin-R_OHBP_Dase"/>
</dbReference>
<dbReference type="Proteomes" id="UP000076503">
    <property type="component" value="Unassembled WGS sequence"/>
</dbReference>
<keyword evidence="3" id="KW-0046">Antibiotic resistance</keyword>
<comment type="similarity">
    <text evidence="1">Belongs to the bleomycin resistance protein family.</text>
</comment>
<dbReference type="GO" id="GO:0046677">
    <property type="term" value="P:response to antibiotic"/>
    <property type="evidence" value="ECO:0007669"/>
    <property type="project" value="UniProtKB-KW"/>
</dbReference>
<evidence type="ECO:0000313" key="6">
    <source>
        <dbReference type="Proteomes" id="UP000076503"/>
    </source>
</evidence>
<dbReference type="InterPro" id="IPR000335">
    <property type="entry name" value="Bleomycin-R"/>
</dbReference>
<dbReference type="InterPro" id="IPR037523">
    <property type="entry name" value="VOC_core"/>
</dbReference>
<dbReference type="PROSITE" id="PS51819">
    <property type="entry name" value="VOC"/>
    <property type="match status" value="1"/>
</dbReference>
<dbReference type="Pfam" id="PF19581">
    <property type="entry name" value="Glyoxalase_7"/>
    <property type="match status" value="1"/>
</dbReference>
<accession>A0A167DX51</accession>
<dbReference type="OrthoDB" id="9803104at2"/>
<feature type="domain" description="VOC" evidence="4">
    <location>
        <begin position="2"/>
        <end position="118"/>
    </location>
</feature>
<dbReference type="AlphaFoldDB" id="A0A167DX51"/>
<gene>
    <name evidence="5" type="ORF">N476_18110</name>
</gene>
<evidence type="ECO:0000259" key="4">
    <source>
        <dbReference type="PROSITE" id="PS51819"/>
    </source>
</evidence>
<reference evidence="5 6" key="1">
    <citation type="submission" date="2013-07" db="EMBL/GenBank/DDBJ databases">
        <title>Comparative Genomic and Metabolomic Analysis of Twelve Strains of Pseudoalteromonas luteoviolacea.</title>
        <authorList>
            <person name="Vynne N.G."/>
            <person name="Mansson M."/>
            <person name="Gram L."/>
        </authorList>
    </citation>
    <scope>NUCLEOTIDE SEQUENCE [LARGE SCALE GENOMIC DNA]</scope>
    <source>
        <strain evidence="5 6">H33</strain>
    </source>
</reference>
<dbReference type="EMBL" id="AUXZ01000080">
    <property type="protein sequence ID" value="KZN49706.1"/>
    <property type="molecule type" value="Genomic_DNA"/>
</dbReference>
<dbReference type="Gene3D" id="3.10.180.10">
    <property type="entry name" value="2,3-Dihydroxybiphenyl 1,2-Dioxygenase, domain 1"/>
    <property type="match status" value="1"/>
</dbReference>
<organism evidence="5 6">
    <name type="scientific">Pseudoalteromonas luteoviolacea H33</name>
    <dbReference type="NCBI Taxonomy" id="1365251"/>
    <lineage>
        <taxon>Bacteria</taxon>
        <taxon>Pseudomonadati</taxon>
        <taxon>Pseudomonadota</taxon>
        <taxon>Gammaproteobacteria</taxon>
        <taxon>Alteromonadales</taxon>
        <taxon>Pseudoalteromonadaceae</taxon>
        <taxon>Pseudoalteromonas</taxon>
    </lineage>
</organism>
<name>A0A167DX51_9GAMM</name>
<evidence type="ECO:0000256" key="3">
    <source>
        <dbReference type="ARBA" id="ARBA00023251"/>
    </source>
</evidence>
<evidence type="ECO:0000256" key="1">
    <source>
        <dbReference type="ARBA" id="ARBA00011051"/>
    </source>
</evidence>
<evidence type="ECO:0000256" key="2">
    <source>
        <dbReference type="ARBA" id="ARBA00021572"/>
    </source>
</evidence>
<dbReference type="PATRIC" id="fig|1365251.3.peg.2926"/>
<proteinExistence type="inferred from homology"/>
<dbReference type="RefSeq" id="WP_063362327.1">
    <property type="nucleotide sequence ID" value="NZ_AUXZ01000080.1"/>
</dbReference>
<dbReference type="SUPFAM" id="SSF54593">
    <property type="entry name" value="Glyoxalase/Bleomycin resistance protein/Dihydroxybiphenyl dioxygenase"/>
    <property type="match status" value="1"/>
</dbReference>
<evidence type="ECO:0000313" key="5">
    <source>
        <dbReference type="EMBL" id="KZN49706.1"/>
    </source>
</evidence>
<sequence length="120" mass="13970">MTFHSPIPIIRSFDKQVAHAFYIEFLGFKIDWQHQYQADLPMYMQISKDTCILHLSEHYGDASPGMSIRIGCDDLKSYHTHLIKKQFKHARPDIIVQPWGLEMAISDPFGNKLIFFQSAE</sequence>
<comment type="caution">
    <text evidence="5">The sequence shown here is derived from an EMBL/GenBank/DDBJ whole genome shotgun (WGS) entry which is preliminary data.</text>
</comment>